<organism evidence="1">
    <name type="scientific">Oryza meridionalis</name>
    <dbReference type="NCBI Taxonomy" id="40149"/>
    <lineage>
        <taxon>Eukaryota</taxon>
        <taxon>Viridiplantae</taxon>
        <taxon>Streptophyta</taxon>
        <taxon>Embryophyta</taxon>
        <taxon>Tracheophyta</taxon>
        <taxon>Spermatophyta</taxon>
        <taxon>Magnoliopsida</taxon>
        <taxon>Liliopsida</taxon>
        <taxon>Poales</taxon>
        <taxon>Poaceae</taxon>
        <taxon>BOP clade</taxon>
        <taxon>Oryzoideae</taxon>
        <taxon>Oryzeae</taxon>
        <taxon>Oryzinae</taxon>
        <taxon>Oryza</taxon>
    </lineage>
</organism>
<reference evidence="1" key="2">
    <citation type="submission" date="2018-05" db="EMBL/GenBank/DDBJ databases">
        <title>OmerRS3 (Oryza meridionalis Reference Sequence Version 3).</title>
        <authorList>
            <person name="Zhang J."/>
            <person name="Kudrna D."/>
            <person name="Lee S."/>
            <person name="Talag J."/>
            <person name="Welchert J."/>
            <person name="Wing R.A."/>
        </authorList>
    </citation>
    <scope>NUCLEOTIDE SEQUENCE [LARGE SCALE GENOMIC DNA]</scope>
    <source>
        <strain evidence="1">cv. OR44</strain>
    </source>
</reference>
<dbReference type="AlphaFoldDB" id="A0A0E0ENU5"/>
<dbReference type="PANTHER" id="PTHR33070:SF15">
    <property type="entry name" value="OS08G0552400 PROTEIN"/>
    <property type="match status" value="1"/>
</dbReference>
<sequence length="649" mass="72943">MAFHQRSVSLPSRPLSKVEEELHSVEACISSPSLTIEAISDGLRGLGDIYCSIEEIMCLPSNQVCSPQQRKLLDGEMECSLELLDMCNTMSEVFTELKAIIQDLQVSLRKGDDAVLQAKIQSYIRLVKKAKKHSKKTLKKVVSNKEDCRIVKLLREAREITTSLFESSTHFLSKQIAMPKLSLISKAFQKKIPVICNEEQLQVLECCIGDLEAGAGLLFRRLVQSRKYRPLATGMAFHQRSISLPSRPLSKVEDELHSLEACVSSPSMTIEMISDVLRRLDDIYNSIEEIMCLPSNQICSSQQRKLLDGEMECSLELLDICNAMSEVFTELKAVIQDLQVSLRKGDNAVAKIHSYIRLVKKAKKHFKKTVKVASDKEDCKIVKLLSKAREITTSLLESTMHLLSKQIQMPKLSLISKAFQKKNPVICNEEQLQVPLSRVEEELHSIEAWISSPSLTIETISDGLRSLGDIYSTIEKIMCLPSNQVCSSQQRKLLDGEMECSLELLDLCNGMNEVFTELKAIIQDLQVSLRKGDNAAVQAKIQSYIRLVKKAKKHSKKTVKKVVSDKEECRIVKLLSEAREITTSLFESTIHLLSKQIAMPKLSLISKAFQKKNSVICNEEQLQVLECCIGDLEAGAGLLFRRLVQSRSN</sequence>
<dbReference type="GO" id="GO:0048364">
    <property type="term" value="P:root development"/>
    <property type="evidence" value="ECO:0007669"/>
    <property type="project" value="InterPro"/>
</dbReference>
<dbReference type="Proteomes" id="UP000008021">
    <property type="component" value="Chromosome 8"/>
</dbReference>
<dbReference type="eggNOG" id="ENOG502QUY1">
    <property type="taxonomic scope" value="Eukaryota"/>
</dbReference>
<name>A0A0E0ENU5_9ORYZ</name>
<dbReference type="InterPro" id="IPR004320">
    <property type="entry name" value="BPS1_pln"/>
</dbReference>
<proteinExistence type="predicted"/>
<dbReference type="GO" id="GO:0048367">
    <property type="term" value="P:shoot system development"/>
    <property type="evidence" value="ECO:0007669"/>
    <property type="project" value="InterPro"/>
</dbReference>
<reference evidence="1" key="1">
    <citation type="submission" date="2015-04" db="UniProtKB">
        <authorList>
            <consortium name="EnsemblPlants"/>
        </authorList>
    </citation>
    <scope>IDENTIFICATION</scope>
</reference>
<keyword evidence="2" id="KW-1185">Reference proteome</keyword>
<protein>
    <submittedName>
        <fullName evidence="1">Uncharacterized protein</fullName>
    </submittedName>
</protein>
<evidence type="ECO:0000313" key="2">
    <source>
        <dbReference type="Proteomes" id="UP000008021"/>
    </source>
</evidence>
<dbReference type="PANTHER" id="PTHR33070">
    <property type="entry name" value="OS06G0725500 PROTEIN"/>
    <property type="match status" value="1"/>
</dbReference>
<dbReference type="Pfam" id="PF03087">
    <property type="entry name" value="BPS1"/>
    <property type="match status" value="3"/>
</dbReference>
<evidence type="ECO:0000313" key="1">
    <source>
        <dbReference type="EnsemblPlants" id="OMERI08G17930.2"/>
    </source>
</evidence>
<dbReference type="EnsemblPlants" id="OMERI08G17930.2">
    <property type="protein sequence ID" value="OMERI08G17930.2"/>
    <property type="gene ID" value="OMERI08G17930"/>
</dbReference>
<dbReference type="Gramene" id="OMERI08G17930.2">
    <property type="protein sequence ID" value="OMERI08G17930.2"/>
    <property type="gene ID" value="OMERI08G17930"/>
</dbReference>
<accession>A0A0E0ENU5</accession>